<accession>A0A8D9B1G6</accession>
<organism evidence="1">
    <name type="scientific">Cacopsylla melanoneura</name>
    <dbReference type="NCBI Taxonomy" id="428564"/>
    <lineage>
        <taxon>Eukaryota</taxon>
        <taxon>Metazoa</taxon>
        <taxon>Ecdysozoa</taxon>
        <taxon>Arthropoda</taxon>
        <taxon>Hexapoda</taxon>
        <taxon>Insecta</taxon>
        <taxon>Pterygota</taxon>
        <taxon>Neoptera</taxon>
        <taxon>Paraneoptera</taxon>
        <taxon>Hemiptera</taxon>
        <taxon>Sternorrhyncha</taxon>
        <taxon>Psylloidea</taxon>
        <taxon>Psyllidae</taxon>
        <taxon>Psyllinae</taxon>
        <taxon>Cacopsylla</taxon>
    </lineage>
</organism>
<dbReference type="AlphaFoldDB" id="A0A8D9B1G6"/>
<sequence length="112" mass="12764">MLITIVCTYRALVSKQYNISNRANKTETVCLTNQYISNRANKTETACLTNQYNILNRANKMETSCLTNQIIESTTSNANKINLIFVTLILLKKSTCILIPTCMYVCTLYMYV</sequence>
<evidence type="ECO:0000313" key="1">
    <source>
        <dbReference type="EMBL" id="CAG6775336.1"/>
    </source>
</evidence>
<proteinExistence type="predicted"/>
<protein>
    <submittedName>
        <fullName evidence="1">Uncharacterized protein</fullName>
    </submittedName>
</protein>
<dbReference type="EMBL" id="HBUF01598098">
    <property type="protein sequence ID" value="CAG6775336.1"/>
    <property type="molecule type" value="Transcribed_RNA"/>
</dbReference>
<reference evidence="1" key="1">
    <citation type="submission" date="2021-05" db="EMBL/GenBank/DDBJ databases">
        <authorList>
            <person name="Alioto T."/>
            <person name="Alioto T."/>
            <person name="Gomez Garrido J."/>
        </authorList>
    </citation>
    <scope>NUCLEOTIDE SEQUENCE</scope>
</reference>
<name>A0A8D9B1G6_9HEMI</name>